<proteinExistence type="predicted"/>
<dbReference type="Proteomes" id="UP000029585">
    <property type="component" value="Unassembled WGS sequence"/>
</dbReference>
<evidence type="ECO:0000256" key="1">
    <source>
        <dbReference type="SAM" id="Phobius"/>
    </source>
</evidence>
<gene>
    <name evidence="2" type="ORF">HMPREF9460_01337</name>
</gene>
<dbReference type="eggNOG" id="ENOG502ZCCD">
    <property type="taxonomic scope" value="Bacteria"/>
</dbReference>
<dbReference type="RefSeq" id="WP_044939961.1">
    <property type="nucleotide sequence ID" value="NZ_KN174162.1"/>
</dbReference>
<sequence>MEGNKRVRRRRRNTVERLKNLLILLLTLSAVVLTVRVLMFNGLVDKGPRGWLDHLLSLLNPGQSVPADAPEATGQAGAAAQPVRIAVCDGVDRFAVQYDPAQADRLFSSVGILLSEALSSAASPHTVPESAWRDALQAPGVWFDFLGELPLEALYAWMGEGGSNPSLTATARQLAVAQDLDGGVSLYYHNESDGLYYACETEVAYTGHMDELVSGHGSNGAFFVFELEADRGYAGLDPYVLLTSATPSPLVYHSANPLSSPDEATVSALQAAVSFQTQSDALYEIPGGLRLRVGRETLEIGNDGTVSYHTSEDAASRYPIGTTDGYTVSELVETTRRLAADTVGASCGAAQLYLMDITEGADGTTEVCYGYSLSGAAVLLPEDGCAARFTVRNGQIIDYTLRFRRYEETAEHSLLLPERQAAAALEALSPEGRELVVFYTDNGGDTVEAGWAAR</sequence>
<protein>
    <submittedName>
        <fullName evidence="2">Uncharacterized protein</fullName>
    </submittedName>
</protein>
<keyword evidence="1" id="KW-1133">Transmembrane helix</keyword>
<evidence type="ECO:0000313" key="2">
    <source>
        <dbReference type="EMBL" id="KGF56135.1"/>
    </source>
</evidence>
<dbReference type="AlphaFoldDB" id="A0A096BAM9"/>
<dbReference type="PATRIC" id="fig|742738.3.peg.1385"/>
<dbReference type="EMBL" id="ADLO01000047">
    <property type="protein sequence ID" value="KGF56135.1"/>
    <property type="molecule type" value="Genomic_DNA"/>
</dbReference>
<organism evidence="2 3">
    <name type="scientific">Flavonifractor plautii 1_3_50AFAA</name>
    <dbReference type="NCBI Taxonomy" id="742738"/>
    <lineage>
        <taxon>Bacteria</taxon>
        <taxon>Bacillati</taxon>
        <taxon>Bacillota</taxon>
        <taxon>Clostridia</taxon>
        <taxon>Eubacteriales</taxon>
        <taxon>Oscillospiraceae</taxon>
        <taxon>Flavonifractor</taxon>
    </lineage>
</organism>
<keyword evidence="1" id="KW-0472">Membrane</keyword>
<comment type="caution">
    <text evidence="2">The sequence shown here is derived from an EMBL/GenBank/DDBJ whole genome shotgun (WGS) entry which is preliminary data.</text>
</comment>
<name>A0A096BAM9_FLAPL</name>
<accession>A0A096BAM9</accession>
<reference evidence="2 3" key="1">
    <citation type="submission" date="2011-08" db="EMBL/GenBank/DDBJ databases">
        <title>The Genome Sequence of Clostridium orbiscindens 1_3_50AFAA.</title>
        <authorList>
            <consortium name="The Broad Institute Genome Sequencing Platform"/>
            <person name="Earl A."/>
            <person name="Ward D."/>
            <person name="Feldgarden M."/>
            <person name="Gevers D."/>
            <person name="Daigneault M."/>
            <person name="Strauss J."/>
            <person name="Allen-Vercoe E."/>
            <person name="Young S.K."/>
            <person name="Zeng Q."/>
            <person name="Gargeya S."/>
            <person name="Fitzgerald M."/>
            <person name="Haas B."/>
            <person name="Abouelleil A."/>
            <person name="Alvarado L."/>
            <person name="Arachchi H.M."/>
            <person name="Berlin A."/>
            <person name="Brown A."/>
            <person name="Chapman S.B."/>
            <person name="Chen Z."/>
            <person name="Dunbar C."/>
            <person name="Freedman E."/>
            <person name="Gearin G."/>
            <person name="Gellesch M."/>
            <person name="Goldberg J."/>
            <person name="Griggs A."/>
            <person name="Gujja S."/>
            <person name="Heiman D."/>
            <person name="Howarth C."/>
            <person name="Larson L."/>
            <person name="Lui A."/>
            <person name="MacDonald P.J.P."/>
            <person name="Montmayeur A."/>
            <person name="Murphy C."/>
            <person name="Neiman D."/>
            <person name="Pearson M."/>
            <person name="Priest M."/>
            <person name="Roberts A."/>
            <person name="Saif S."/>
            <person name="Shea T."/>
            <person name="Shenoy N."/>
            <person name="Sisk P."/>
            <person name="Stolte C."/>
            <person name="Sykes S."/>
            <person name="Wortman J."/>
            <person name="Nusbaum C."/>
            <person name="Birren B."/>
        </authorList>
    </citation>
    <scope>NUCLEOTIDE SEQUENCE [LARGE SCALE GENOMIC DNA]</scope>
    <source>
        <strain evidence="2 3">1_3_50AFAA</strain>
    </source>
</reference>
<keyword evidence="1" id="KW-0812">Transmembrane</keyword>
<evidence type="ECO:0000313" key="3">
    <source>
        <dbReference type="Proteomes" id="UP000029585"/>
    </source>
</evidence>
<keyword evidence="3" id="KW-1185">Reference proteome</keyword>
<feature type="transmembrane region" description="Helical" evidence="1">
    <location>
        <begin position="21"/>
        <end position="39"/>
    </location>
</feature>
<dbReference type="HOGENOM" id="CLU_613573_0_0_9"/>